<evidence type="ECO:0000313" key="2">
    <source>
        <dbReference type="EMBL" id="GLF95937.1"/>
    </source>
</evidence>
<protein>
    <submittedName>
        <fullName evidence="2">Uncharacterized protein</fullName>
    </submittedName>
</protein>
<name>A0ABQ5P008_9ACTN</name>
<feature type="region of interest" description="Disordered" evidence="1">
    <location>
        <begin position="1"/>
        <end position="23"/>
    </location>
</feature>
<reference evidence="2 3" key="1">
    <citation type="submission" date="2022-10" db="EMBL/GenBank/DDBJ databases">
        <title>Draft genome sequence of Streptomyces sp. YSPA8.</title>
        <authorList>
            <person name="Moriuchi R."/>
            <person name="Dohra H."/>
            <person name="Yamamura H."/>
            <person name="Kodani S."/>
        </authorList>
    </citation>
    <scope>NUCLEOTIDE SEQUENCE [LARGE SCALE GENOMIC DNA]</scope>
    <source>
        <strain evidence="2 3">YSPA8</strain>
    </source>
</reference>
<dbReference type="RefSeq" id="WP_323447980.1">
    <property type="nucleotide sequence ID" value="NZ_BSBI01000006.1"/>
</dbReference>
<dbReference type="Proteomes" id="UP001291653">
    <property type="component" value="Unassembled WGS sequence"/>
</dbReference>
<evidence type="ECO:0000313" key="3">
    <source>
        <dbReference type="Proteomes" id="UP001291653"/>
    </source>
</evidence>
<proteinExistence type="predicted"/>
<organism evidence="2 3">
    <name type="scientific">Streptomyces yaizuensis</name>
    <dbReference type="NCBI Taxonomy" id="2989713"/>
    <lineage>
        <taxon>Bacteria</taxon>
        <taxon>Bacillati</taxon>
        <taxon>Actinomycetota</taxon>
        <taxon>Actinomycetes</taxon>
        <taxon>Kitasatosporales</taxon>
        <taxon>Streptomycetaceae</taxon>
        <taxon>Streptomyces</taxon>
    </lineage>
</organism>
<sequence length="149" mass="15155">MGEIGANGVFEAATGDGPPTAGDAARTAEVQAAYAGLIQIRRLTGTAPAPWERGRMVWAVALALEAGGVPPSAVAGDGARVAAGYRVVADAERPDAVRVEWAGPPGGAAPREAEGRLREGARVLAEAGWEALLYRGAGGRRFLEVEPAG</sequence>
<comment type="caution">
    <text evidence="2">The sequence shown here is derived from an EMBL/GenBank/DDBJ whole genome shotgun (WGS) entry which is preliminary data.</text>
</comment>
<accession>A0ABQ5P008</accession>
<keyword evidence="3" id="KW-1185">Reference proteome</keyword>
<dbReference type="EMBL" id="BSBI01000006">
    <property type="protein sequence ID" value="GLF95937.1"/>
    <property type="molecule type" value="Genomic_DNA"/>
</dbReference>
<evidence type="ECO:0000256" key="1">
    <source>
        <dbReference type="SAM" id="MobiDB-lite"/>
    </source>
</evidence>
<gene>
    <name evidence="2" type="ORF">SYYSPA8_16590</name>
</gene>